<dbReference type="Proteomes" id="UP000516421">
    <property type="component" value="Chromosome"/>
</dbReference>
<dbReference type="PROSITE" id="PS51257">
    <property type="entry name" value="PROKAR_LIPOPROTEIN"/>
    <property type="match status" value="1"/>
</dbReference>
<gene>
    <name evidence="1" type="ORF">IDM48_10815</name>
</gene>
<name>A0A7H2BJH6_9MICC</name>
<proteinExistence type="predicted"/>
<dbReference type="KEGG" id="rama:IDM48_10815"/>
<evidence type="ECO:0000313" key="2">
    <source>
        <dbReference type="Proteomes" id="UP000516421"/>
    </source>
</evidence>
<keyword evidence="2" id="KW-1185">Reference proteome</keyword>
<evidence type="ECO:0000313" key="1">
    <source>
        <dbReference type="EMBL" id="QNV39822.1"/>
    </source>
</evidence>
<accession>A0A7H2BJH6</accession>
<dbReference type="RefSeq" id="WP_190617417.1">
    <property type="nucleotide sequence ID" value="NZ_CP061538.1"/>
</dbReference>
<reference evidence="1 2" key="1">
    <citation type="submission" date="2020-09" db="EMBL/GenBank/DDBJ databases">
        <title>Investigation of environmental microbe.</title>
        <authorList>
            <person name="Ou Y."/>
            <person name="Kang Q."/>
        </authorList>
    </citation>
    <scope>NUCLEOTIDE SEQUENCE [LARGE SCALE GENOMIC DNA]</scope>
    <source>
        <strain evidence="1 2">KJZ-9</strain>
    </source>
</reference>
<sequence>MNNKVWKSQRVIIGVVLVSSLFLGGCAVHSEKETESGSSSSRVDALADVNKDFEQAVLATVEASGVPANKWFYTGGQQFEVEDFKNYVPIAGSYCGDSADNQMLYRKSVVLKYERTYSTKEYLKISNDMWTHWESRGLNPYEVGADGQSKKIAYQTSKGVLVQFYAGKTGLMILADTECNLPSPEPSPSAS</sequence>
<evidence type="ECO:0008006" key="3">
    <source>
        <dbReference type="Google" id="ProtNLM"/>
    </source>
</evidence>
<organism evidence="1 2">
    <name type="scientific">Rothia amarae</name>
    <dbReference type="NCBI Taxonomy" id="169480"/>
    <lineage>
        <taxon>Bacteria</taxon>
        <taxon>Bacillati</taxon>
        <taxon>Actinomycetota</taxon>
        <taxon>Actinomycetes</taxon>
        <taxon>Micrococcales</taxon>
        <taxon>Micrococcaceae</taxon>
        <taxon>Rothia</taxon>
    </lineage>
</organism>
<dbReference type="AlphaFoldDB" id="A0A7H2BJH6"/>
<dbReference type="EMBL" id="CP061538">
    <property type="protein sequence ID" value="QNV39822.1"/>
    <property type="molecule type" value="Genomic_DNA"/>
</dbReference>
<protein>
    <recommendedName>
        <fullName evidence="3">Lipoprotein</fullName>
    </recommendedName>
</protein>